<keyword evidence="3" id="KW-0732">Signal</keyword>
<evidence type="ECO:0000256" key="4">
    <source>
        <dbReference type="RuleBase" id="RU003495"/>
    </source>
</evidence>
<keyword evidence="7" id="KW-1185">Reference proteome</keyword>
<organism evidence="6 7">
    <name type="scientific">Mariniradius sediminis</name>
    <dbReference type="NCBI Taxonomy" id="2909237"/>
    <lineage>
        <taxon>Bacteria</taxon>
        <taxon>Pseudomonadati</taxon>
        <taxon>Bacteroidota</taxon>
        <taxon>Cytophagia</taxon>
        <taxon>Cytophagales</taxon>
        <taxon>Cyclobacteriaceae</taxon>
        <taxon>Mariniradius</taxon>
    </lineage>
</organism>
<comment type="caution">
    <text evidence="6">The sequence shown here is derived from an EMBL/GenBank/DDBJ whole genome shotgun (WGS) entry which is preliminary data.</text>
</comment>
<dbReference type="NCBIfam" id="TIGR00413">
    <property type="entry name" value="rlpA"/>
    <property type="match status" value="1"/>
</dbReference>
<dbReference type="InterPro" id="IPR034718">
    <property type="entry name" value="RlpA"/>
</dbReference>
<accession>A0ABS9BQ71</accession>
<dbReference type="Proteomes" id="UP001201449">
    <property type="component" value="Unassembled WGS sequence"/>
</dbReference>
<dbReference type="HAMAP" id="MF_02071">
    <property type="entry name" value="RlpA"/>
    <property type="match status" value="1"/>
</dbReference>
<evidence type="ECO:0000256" key="3">
    <source>
        <dbReference type="HAMAP-Rule" id="MF_02071"/>
    </source>
</evidence>
<evidence type="ECO:0000259" key="5">
    <source>
        <dbReference type="Pfam" id="PF03330"/>
    </source>
</evidence>
<dbReference type="EC" id="4.2.2.-" evidence="3"/>
<keyword evidence="2 3" id="KW-0961">Cell wall biogenesis/degradation</keyword>
<keyword evidence="1 3" id="KW-0456">Lyase</keyword>
<dbReference type="Gene3D" id="2.40.40.10">
    <property type="entry name" value="RlpA-like domain"/>
    <property type="match status" value="1"/>
</dbReference>
<dbReference type="EMBL" id="JAKEVZ010000002">
    <property type="protein sequence ID" value="MCF1750152.1"/>
    <property type="molecule type" value="Genomic_DNA"/>
</dbReference>
<dbReference type="RefSeq" id="WP_234860278.1">
    <property type="nucleotide sequence ID" value="NZ_JAKEVZ010000002.1"/>
</dbReference>
<evidence type="ECO:0000256" key="1">
    <source>
        <dbReference type="ARBA" id="ARBA00023239"/>
    </source>
</evidence>
<evidence type="ECO:0000256" key="2">
    <source>
        <dbReference type="ARBA" id="ARBA00023316"/>
    </source>
</evidence>
<evidence type="ECO:0000313" key="7">
    <source>
        <dbReference type="Proteomes" id="UP001201449"/>
    </source>
</evidence>
<reference evidence="6 7" key="1">
    <citation type="submission" date="2022-01" db="EMBL/GenBank/DDBJ databases">
        <title>Mariniradius saccharolyticus sp. nov., isolated from sediment of a river.</title>
        <authorList>
            <person name="Liu H."/>
        </authorList>
    </citation>
    <scope>NUCLEOTIDE SEQUENCE [LARGE SCALE GENOMIC DNA]</scope>
    <source>
        <strain evidence="6 7">RY-2</strain>
    </source>
</reference>
<gene>
    <name evidence="3" type="primary">rlpA</name>
    <name evidence="6" type="ORF">L0U89_03645</name>
</gene>
<dbReference type="CDD" id="cd22268">
    <property type="entry name" value="DPBB_RlpA-like"/>
    <property type="match status" value="1"/>
</dbReference>
<comment type="similarity">
    <text evidence="3 4">Belongs to the RlpA family.</text>
</comment>
<dbReference type="InterPro" id="IPR012997">
    <property type="entry name" value="RplA"/>
</dbReference>
<dbReference type="InterPro" id="IPR009009">
    <property type="entry name" value="RlpA-like_DPBB"/>
</dbReference>
<proteinExistence type="inferred from homology"/>
<sequence precursor="true">MKVGKYMVVTLLCLMPALFGAQVKPKELEEFLTIQEGTASYYGKKFHLRKTSSGEIFRMEEMTAAHKNLPFGTMVQVTLHQNGKSLWVKINDRLPQNSKRIIDLSRGAAEELGIITQGLAKVSLSVKDNETIKQLRSHYGEKIPTGMRLRWEETEVAFARIPLPAPVMGICLKPFVLN</sequence>
<dbReference type="PANTHER" id="PTHR34183:SF1">
    <property type="entry name" value="ENDOLYTIC PEPTIDOGLYCAN TRANSGLYCOSYLASE RLPA"/>
    <property type="match status" value="1"/>
</dbReference>
<protein>
    <recommendedName>
        <fullName evidence="3">Probable endolytic peptidoglycan transglycosylase RlpA</fullName>
        <ecNumber evidence="3">4.2.2.-</ecNumber>
    </recommendedName>
</protein>
<feature type="chain" id="PRO_5044932581" description="Probable endolytic peptidoglycan transglycosylase RlpA" evidence="3">
    <location>
        <begin position="22"/>
        <end position="178"/>
    </location>
</feature>
<comment type="function">
    <text evidence="3">Lytic transglycosylase with a strong preference for naked glycan strands that lack stem peptides.</text>
</comment>
<feature type="domain" description="RlpA-like protein double-psi beta-barrel" evidence="5">
    <location>
        <begin position="35"/>
        <end position="123"/>
    </location>
</feature>
<dbReference type="InterPro" id="IPR036908">
    <property type="entry name" value="RlpA-like_sf"/>
</dbReference>
<evidence type="ECO:0000313" key="6">
    <source>
        <dbReference type="EMBL" id="MCF1750152.1"/>
    </source>
</evidence>
<dbReference type="SUPFAM" id="SSF50685">
    <property type="entry name" value="Barwin-like endoglucanases"/>
    <property type="match status" value="1"/>
</dbReference>
<feature type="signal peptide" evidence="3">
    <location>
        <begin position="1"/>
        <end position="21"/>
    </location>
</feature>
<dbReference type="Pfam" id="PF03330">
    <property type="entry name" value="DPBB_1"/>
    <property type="match status" value="1"/>
</dbReference>
<name>A0ABS9BQ71_9BACT</name>
<dbReference type="PANTHER" id="PTHR34183">
    <property type="entry name" value="ENDOLYTIC PEPTIDOGLYCAN TRANSGLYCOSYLASE RLPA"/>
    <property type="match status" value="1"/>
</dbReference>